<reference evidence="4" key="1">
    <citation type="submission" date="2015-07" db="EMBL/GenBank/DDBJ databases">
        <title>Discovery of a poly(ethylene terephthalate assimilation.</title>
        <authorList>
            <person name="Yoshida S."/>
            <person name="Hiraga K."/>
            <person name="Takehana T."/>
            <person name="Taniguchi I."/>
            <person name="Yamaji H."/>
            <person name="Maeda Y."/>
            <person name="Toyohara K."/>
            <person name="Miyamoto K."/>
            <person name="Kimura Y."/>
            <person name="Oda K."/>
        </authorList>
    </citation>
    <scope>NUCLEOTIDE SEQUENCE [LARGE SCALE GENOMIC DNA]</scope>
    <source>
        <strain evidence="4">NBRC 110686 / TISTR 2288 / 201-F6</strain>
    </source>
</reference>
<dbReference type="InterPro" id="IPR051043">
    <property type="entry name" value="Sulfatase_Mod_Factor_Kinase"/>
</dbReference>
<dbReference type="PANTHER" id="PTHR23150">
    <property type="entry name" value="SULFATASE MODIFYING FACTOR 1, 2"/>
    <property type="match status" value="1"/>
</dbReference>
<dbReference type="InterPro" id="IPR042095">
    <property type="entry name" value="SUMF_sf"/>
</dbReference>
<organism evidence="3 4">
    <name type="scientific">Piscinibacter sakaiensis</name>
    <name type="common">Ideonella sakaiensis</name>
    <dbReference type="NCBI Taxonomy" id="1547922"/>
    <lineage>
        <taxon>Bacteria</taxon>
        <taxon>Pseudomonadati</taxon>
        <taxon>Pseudomonadota</taxon>
        <taxon>Betaproteobacteria</taxon>
        <taxon>Burkholderiales</taxon>
        <taxon>Sphaerotilaceae</taxon>
        <taxon>Piscinibacter</taxon>
    </lineage>
</organism>
<dbReference type="PANTHER" id="PTHR23150:SF19">
    <property type="entry name" value="FORMYLGLYCINE-GENERATING ENZYME"/>
    <property type="match status" value="1"/>
</dbReference>
<feature type="signal peptide" evidence="1">
    <location>
        <begin position="1"/>
        <end position="42"/>
    </location>
</feature>
<feature type="chain" id="PRO_5005513690" evidence="1">
    <location>
        <begin position="43"/>
        <end position="271"/>
    </location>
</feature>
<dbReference type="OrthoDB" id="9768004at2"/>
<evidence type="ECO:0000313" key="3">
    <source>
        <dbReference type="EMBL" id="GAP37647.1"/>
    </source>
</evidence>
<keyword evidence="1" id="KW-0732">Signal</keyword>
<dbReference type="Gene3D" id="3.90.1580.10">
    <property type="entry name" value="paralog of FGE (formylglycine-generating enzyme)"/>
    <property type="match status" value="1"/>
</dbReference>
<dbReference type="InterPro" id="IPR005532">
    <property type="entry name" value="SUMF_dom"/>
</dbReference>
<dbReference type="SUPFAM" id="SSF56436">
    <property type="entry name" value="C-type lectin-like"/>
    <property type="match status" value="1"/>
</dbReference>
<reference evidence="3 4" key="2">
    <citation type="journal article" date="2016" name="Science">
        <title>A bacterium that degrades and assimilates poly(ethylene terephthalate).</title>
        <authorList>
            <person name="Yoshida S."/>
            <person name="Hiraga K."/>
            <person name="Takehana T."/>
            <person name="Taniguchi I."/>
            <person name="Yamaji H."/>
            <person name="Maeda Y."/>
            <person name="Toyohara K."/>
            <person name="Miyamoto K."/>
            <person name="Kimura Y."/>
            <person name="Oda K."/>
        </authorList>
    </citation>
    <scope>NUCLEOTIDE SEQUENCE [LARGE SCALE GENOMIC DNA]</scope>
    <source>
        <strain evidence="4">NBRC 110686 / TISTR 2288 / 201-F6</strain>
    </source>
</reference>
<gene>
    <name evidence="3" type="ORF">ISF6_3592</name>
</gene>
<comment type="caution">
    <text evidence="3">The sequence shown here is derived from an EMBL/GenBank/DDBJ whole genome shotgun (WGS) entry which is preliminary data.</text>
</comment>
<evidence type="ECO:0000259" key="2">
    <source>
        <dbReference type="Pfam" id="PF03781"/>
    </source>
</evidence>
<dbReference type="GO" id="GO:0120147">
    <property type="term" value="F:formylglycine-generating oxidase activity"/>
    <property type="evidence" value="ECO:0007669"/>
    <property type="project" value="TreeGrafter"/>
</dbReference>
<dbReference type="InterPro" id="IPR016187">
    <property type="entry name" value="CTDL_fold"/>
</dbReference>
<name>A0A0K8P4Q8_PISS1</name>
<dbReference type="Pfam" id="PF03781">
    <property type="entry name" value="FGE-sulfatase"/>
    <property type="match status" value="1"/>
</dbReference>
<dbReference type="EMBL" id="BBYR01000052">
    <property type="protein sequence ID" value="GAP37647.1"/>
    <property type="molecule type" value="Genomic_DNA"/>
</dbReference>
<evidence type="ECO:0000256" key="1">
    <source>
        <dbReference type="SAM" id="SignalP"/>
    </source>
</evidence>
<proteinExistence type="predicted"/>
<protein>
    <submittedName>
        <fullName evidence="3">Hypothtical protein</fullName>
    </submittedName>
</protein>
<dbReference type="AlphaFoldDB" id="A0A0K8P4Q8"/>
<sequence length="271" mass="28675">MVTEARSPLPGSIPRRGAAAQRACLLLLGLLGGLAAASAAHAAAPSPDPVAMQPIGARFEIDRTEVSIGAFRRHAEATGLVTQAERAGGGSTYEGGWQQRRGWTWRAPFGRPGDDDEPAVHLTQPEAAAYCRWAGKRLPTDAEWLEAAHVERRPAPPAGFATGTRYPFPTGSTPAGANCLDCAPAGRLAPAQTSRGRGHARVGSTAAGVNGLFDMGANVWEWVDSGPGDEAVTRGGSWWYGPAQMHHDHRQTKPRDTAVVYIGFRCARSLP</sequence>
<feature type="domain" description="Sulfatase-modifying factor enzyme-like" evidence="2">
    <location>
        <begin position="43"/>
        <end position="268"/>
    </location>
</feature>
<dbReference type="STRING" id="1547922.ISF6_3592"/>
<accession>A0A0K8P4Q8</accession>
<evidence type="ECO:0000313" key="4">
    <source>
        <dbReference type="Proteomes" id="UP000037660"/>
    </source>
</evidence>
<dbReference type="Proteomes" id="UP000037660">
    <property type="component" value="Unassembled WGS sequence"/>
</dbReference>
<dbReference type="RefSeq" id="WP_082368489.1">
    <property type="nucleotide sequence ID" value="NZ_BBYR01000052.1"/>
</dbReference>
<keyword evidence="4" id="KW-1185">Reference proteome</keyword>